<keyword evidence="2" id="KW-1185">Reference proteome</keyword>
<evidence type="ECO:0000313" key="2">
    <source>
        <dbReference type="Proteomes" id="UP000584374"/>
    </source>
</evidence>
<protein>
    <submittedName>
        <fullName evidence="1">Virulence-associated protein VagC</fullName>
    </submittedName>
</protein>
<accession>A0A840Q351</accession>
<reference evidence="1 2" key="1">
    <citation type="submission" date="2020-08" db="EMBL/GenBank/DDBJ databases">
        <title>Sequencing the genomes of 1000 actinobacteria strains.</title>
        <authorList>
            <person name="Klenk H.-P."/>
        </authorList>
    </citation>
    <scope>NUCLEOTIDE SEQUENCE [LARGE SCALE GENOMIC DNA]</scope>
    <source>
        <strain evidence="1 2">DSM 45584</strain>
    </source>
</reference>
<proteinExistence type="predicted"/>
<evidence type="ECO:0000313" key="1">
    <source>
        <dbReference type="EMBL" id="MBB5154417.1"/>
    </source>
</evidence>
<sequence length="135" mass="15032">MNNTSDYRSYGWWVEPDPKTDNTTLIVGGRVSALRMPAEIAARVHQVLSIHLQTGPVLDAGDHWVLFTQSDGRRDRPDDLAEVAVVPAGSRLVLPPLDDPRWINPPRADRSVPERQVIFSATRRARTDTMPLVAA</sequence>
<dbReference type="RefSeq" id="WP_184725953.1">
    <property type="nucleotide sequence ID" value="NZ_JACHIW010000001.1"/>
</dbReference>
<dbReference type="Proteomes" id="UP000584374">
    <property type="component" value="Unassembled WGS sequence"/>
</dbReference>
<dbReference type="AlphaFoldDB" id="A0A840Q351"/>
<gene>
    <name evidence="1" type="ORF">BJ970_001951</name>
</gene>
<dbReference type="EMBL" id="JACHIW010000001">
    <property type="protein sequence ID" value="MBB5154417.1"/>
    <property type="molecule type" value="Genomic_DNA"/>
</dbReference>
<organism evidence="1 2">
    <name type="scientific">Saccharopolyspora phatthalungensis</name>
    <dbReference type="NCBI Taxonomy" id="664693"/>
    <lineage>
        <taxon>Bacteria</taxon>
        <taxon>Bacillati</taxon>
        <taxon>Actinomycetota</taxon>
        <taxon>Actinomycetes</taxon>
        <taxon>Pseudonocardiales</taxon>
        <taxon>Pseudonocardiaceae</taxon>
        <taxon>Saccharopolyspora</taxon>
    </lineage>
</organism>
<name>A0A840Q351_9PSEU</name>
<comment type="caution">
    <text evidence="1">The sequence shown here is derived from an EMBL/GenBank/DDBJ whole genome shotgun (WGS) entry which is preliminary data.</text>
</comment>